<evidence type="ECO:0000313" key="3">
    <source>
        <dbReference type="Proteomes" id="UP001283361"/>
    </source>
</evidence>
<evidence type="ECO:0000313" key="2">
    <source>
        <dbReference type="EMBL" id="KAK3802714.1"/>
    </source>
</evidence>
<feature type="region of interest" description="Disordered" evidence="1">
    <location>
        <begin position="192"/>
        <end position="230"/>
    </location>
</feature>
<gene>
    <name evidence="2" type="ORF">RRG08_001976</name>
</gene>
<keyword evidence="3" id="KW-1185">Reference proteome</keyword>
<reference evidence="2" key="1">
    <citation type="journal article" date="2023" name="G3 (Bethesda)">
        <title>A reference genome for the long-term kleptoplast-retaining sea slug Elysia crispata morphotype clarki.</title>
        <authorList>
            <person name="Eastman K.E."/>
            <person name="Pendleton A.L."/>
            <person name="Shaikh M.A."/>
            <person name="Suttiyut T."/>
            <person name="Ogas R."/>
            <person name="Tomko P."/>
            <person name="Gavelis G."/>
            <person name="Widhalm J.R."/>
            <person name="Wisecaver J.H."/>
        </authorList>
    </citation>
    <scope>NUCLEOTIDE SEQUENCE</scope>
    <source>
        <strain evidence="2">ECLA1</strain>
    </source>
</reference>
<accession>A0AAE1BAZ7</accession>
<organism evidence="2 3">
    <name type="scientific">Elysia crispata</name>
    <name type="common">lettuce slug</name>
    <dbReference type="NCBI Taxonomy" id="231223"/>
    <lineage>
        <taxon>Eukaryota</taxon>
        <taxon>Metazoa</taxon>
        <taxon>Spiralia</taxon>
        <taxon>Lophotrochozoa</taxon>
        <taxon>Mollusca</taxon>
        <taxon>Gastropoda</taxon>
        <taxon>Heterobranchia</taxon>
        <taxon>Euthyneura</taxon>
        <taxon>Panpulmonata</taxon>
        <taxon>Sacoglossa</taxon>
        <taxon>Placobranchoidea</taxon>
        <taxon>Plakobranchidae</taxon>
        <taxon>Elysia</taxon>
    </lineage>
</organism>
<sequence>MTSNSCCNNRTLLYSAEYHHHKYKHTRTHSHPHRIPICNLVKVKNILWKTSSDPHQGKRPPRAMPGSYIIGSRWRRRESATAGGSQTGRVARMTNNERKNQLSRGVKNHTRDDNVRRKRETKKIRKTLEFNQIEQPASSGVKIRQASVSIRREDVNPREPWPGRPETTSSALLPVPINISTPTYTLAGACLRPSGPGNGRSVTNTDTGQAFYRMSGPGRGGREGDQEVKS</sequence>
<protein>
    <submittedName>
        <fullName evidence="2">Uncharacterized protein</fullName>
    </submittedName>
</protein>
<proteinExistence type="predicted"/>
<feature type="compositionally biased region" description="Basic and acidic residues" evidence="1">
    <location>
        <begin position="220"/>
        <end position="230"/>
    </location>
</feature>
<feature type="region of interest" description="Disordered" evidence="1">
    <location>
        <begin position="76"/>
        <end position="120"/>
    </location>
</feature>
<dbReference type="Proteomes" id="UP001283361">
    <property type="component" value="Unassembled WGS sequence"/>
</dbReference>
<comment type="caution">
    <text evidence="2">The sequence shown here is derived from an EMBL/GenBank/DDBJ whole genome shotgun (WGS) entry which is preliminary data.</text>
</comment>
<dbReference type="AlphaFoldDB" id="A0AAE1BAZ7"/>
<evidence type="ECO:0000256" key="1">
    <source>
        <dbReference type="SAM" id="MobiDB-lite"/>
    </source>
</evidence>
<name>A0AAE1BAZ7_9GAST</name>
<dbReference type="EMBL" id="JAWDGP010000218">
    <property type="protein sequence ID" value="KAK3802714.1"/>
    <property type="molecule type" value="Genomic_DNA"/>
</dbReference>